<keyword evidence="2" id="KW-1185">Reference proteome</keyword>
<dbReference type="Pfam" id="PF13646">
    <property type="entry name" value="HEAT_2"/>
    <property type="match status" value="1"/>
</dbReference>
<sequence>MALSQCPSRQRARHRDGISLAWGLVGAADFVAVAGEIARLVGLLDDDSTEIAEDAKAELISIGSKAVQPLAAAVGSLDRSGQLSAIEVFEQVGDSAAGPALIDLLGSEHETVRDWSAWAIATLGIREAVPTLREAYLQQRRSADGPDASEAVAIRHALTVLGARREVLPPLTASLRTPAGSIERAWPSARLADVVNDLADHDQAVLYFQLWAVTDDGTFWHGHERLDEPLDFGQPWRQVVENARESTLVEVAFVVPRPNLFATMEWINRADLS</sequence>
<comment type="caution">
    <text evidence="1">The sequence shown here is derived from an EMBL/GenBank/DDBJ whole genome shotgun (WGS) entry which is preliminary data.</text>
</comment>
<dbReference type="InterPro" id="IPR011989">
    <property type="entry name" value="ARM-like"/>
</dbReference>
<dbReference type="Gene3D" id="1.25.10.10">
    <property type="entry name" value="Leucine-rich Repeat Variant"/>
    <property type="match status" value="1"/>
</dbReference>
<dbReference type="Proteomes" id="UP000624325">
    <property type="component" value="Unassembled WGS sequence"/>
</dbReference>
<organism evidence="1 2">
    <name type="scientific">Asanoa iriomotensis</name>
    <dbReference type="NCBI Taxonomy" id="234613"/>
    <lineage>
        <taxon>Bacteria</taxon>
        <taxon>Bacillati</taxon>
        <taxon>Actinomycetota</taxon>
        <taxon>Actinomycetes</taxon>
        <taxon>Micromonosporales</taxon>
        <taxon>Micromonosporaceae</taxon>
        <taxon>Asanoa</taxon>
    </lineage>
</organism>
<reference evidence="1 2" key="1">
    <citation type="submission" date="2021-01" db="EMBL/GenBank/DDBJ databases">
        <title>Whole genome shotgun sequence of Asanoa iriomotensis NBRC 100142.</title>
        <authorList>
            <person name="Komaki H."/>
            <person name="Tamura T."/>
        </authorList>
    </citation>
    <scope>NUCLEOTIDE SEQUENCE [LARGE SCALE GENOMIC DNA]</scope>
    <source>
        <strain evidence="1 2">NBRC 100142</strain>
    </source>
</reference>
<dbReference type="EMBL" id="BONC01000053">
    <property type="protein sequence ID" value="GIF59773.1"/>
    <property type="molecule type" value="Genomic_DNA"/>
</dbReference>
<protein>
    <recommendedName>
        <fullName evidence="3">HEAT repeat domain-containing protein</fullName>
    </recommendedName>
</protein>
<proteinExistence type="predicted"/>
<dbReference type="SUPFAM" id="SSF48371">
    <property type="entry name" value="ARM repeat"/>
    <property type="match status" value="1"/>
</dbReference>
<evidence type="ECO:0000313" key="2">
    <source>
        <dbReference type="Proteomes" id="UP000624325"/>
    </source>
</evidence>
<accession>A0ABQ4CAH9</accession>
<gene>
    <name evidence="1" type="ORF">Air01nite_58680</name>
</gene>
<evidence type="ECO:0008006" key="3">
    <source>
        <dbReference type="Google" id="ProtNLM"/>
    </source>
</evidence>
<name>A0ABQ4CAH9_9ACTN</name>
<dbReference type="InterPro" id="IPR016024">
    <property type="entry name" value="ARM-type_fold"/>
</dbReference>
<evidence type="ECO:0000313" key="1">
    <source>
        <dbReference type="EMBL" id="GIF59773.1"/>
    </source>
</evidence>